<dbReference type="KEGG" id="ffa:FFWV33_04615"/>
<sequence>MENALVSILIPTYNSALFIKDAVQSIREQTYTNWEIIIVDDASTDQTLDILKSIAAIDTRVQWTQLAQNSGTGVARNTALKQAKGRYIAFLDADDLWKPEKLQTQLDFMKSHAVPFTFSSYDCMNEKGKLLNVRVVPPQNLSYRQLFFCNYVGNLTGIYDSHFFGKVSILPNRKRQDWMHWLTILKKIKSAKAVPESLAIYRIRQNSISASKLDLVKHNFGVYKQFHGLSWISALACMSVFLCTQLFIKPFYIKKVAKVN</sequence>
<keyword evidence="1" id="KW-0812">Transmembrane</keyword>
<keyword evidence="1" id="KW-1133">Transmembrane helix</keyword>
<organism evidence="3 4">
    <name type="scientific">Flavobacterium faecale</name>
    <dbReference type="NCBI Taxonomy" id="1355330"/>
    <lineage>
        <taxon>Bacteria</taxon>
        <taxon>Pseudomonadati</taxon>
        <taxon>Bacteroidota</taxon>
        <taxon>Flavobacteriia</taxon>
        <taxon>Flavobacteriales</taxon>
        <taxon>Flavobacteriaceae</taxon>
        <taxon>Flavobacterium</taxon>
    </lineage>
</organism>
<evidence type="ECO:0000313" key="3">
    <source>
        <dbReference type="EMBL" id="AWG20877.1"/>
    </source>
</evidence>
<evidence type="ECO:0000256" key="1">
    <source>
        <dbReference type="SAM" id="Phobius"/>
    </source>
</evidence>
<dbReference type="RefSeq" id="WP_108739830.1">
    <property type="nucleotide sequence ID" value="NZ_CP020918.1"/>
</dbReference>
<dbReference type="PANTHER" id="PTHR22916">
    <property type="entry name" value="GLYCOSYLTRANSFERASE"/>
    <property type="match status" value="1"/>
</dbReference>
<gene>
    <name evidence="3" type="ORF">FFWV33_04615</name>
</gene>
<dbReference type="OrthoDB" id="9815829at2"/>
<keyword evidence="1" id="KW-0472">Membrane</keyword>
<dbReference type="Gene3D" id="3.90.550.10">
    <property type="entry name" value="Spore Coat Polysaccharide Biosynthesis Protein SpsA, Chain A"/>
    <property type="match status" value="1"/>
</dbReference>
<feature type="domain" description="Glycosyltransferase 2-like" evidence="2">
    <location>
        <begin position="7"/>
        <end position="128"/>
    </location>
</feature>
<accession>A0A2S1LAY3</accession>
<dbReference type="SUPFAM" id="SSF53448">
    <property type="entry name" value="Nucleotide-diphospho-sugar transferases"/>
    <property type="match status" value="1"/>
</dbReference>
<feature type="transmembrane region" description="Helical" evidence="1">
    <location>
        <begin position="228"/>
        <end position="248"/>
    </location>
</feature>
<dbReference type="Proteomes" id="UP000244527">
    <property type="component" value="Chromosome"/>
</dbReference>
<proteinExistence type="predicted"/>
<dbReference type="EMBL" id="CP020918">
    <property type="protein sequence ID" value="AWG20877.1"/>
    <property type="molecule type" value="Genomic_DNA"/>
</dbReference>
<dbReference type="InterPro" id="IPR029044">
    <property type="entry name" value="Nucleotide-diphossugar_trans"/>
</dbReference>
<keyword evidence="3" id="KW-0808">Transferase</keyword>
<reference evidence="3 4" key="1">
    <citation type="submission" date="2017-04" db="EMBL/GenBank/DDBJ databases">
        <title>Compelte genome sequence of WV33.</title>
        <authorList>
            <person name="Lee P.C."/>
        </authorList>
    </citation>
    <scope>NUCLEOTIDE SEQUENCE [LARGE SCALE GENOMIC DNA]</scope>
    <source>
        <strain evidence="3 4">WV33</strain>
    </source>
</reference>
<keyword evidence="4" id="KW-1185">Reference proteome</keyword>
<protein>
    <submittedName>
        <fullName evidence="3">Glycosyl transferase</fullName>
    </submittedName>
</protein>
<dbReference type="Pfam" id="PF00535">
    <property type="entry name" value="Glycos_transf_2"/>
    <property type="match status" value="1"/>
</dbReference>
<evidence type="ECO:0000313" key="4">
    <source>
        <dbReference type="Proteomes" id="UP000244527"/>
    </source>
</evidence>
<dbReference type="GO" id="GO:0016758">
    <property type="term" value="F:hexosyltransferase activity"/>
    <property type="evidence" value="ECO:0007669"/>
    <property type="project" value="UniProtKB-ARBA"/>
</dbReference>
<dbReference type="AlphaFoldDB" id="A0A2S1LAY3"/>
<name>A0A2S1LAY3_9FLAO</name>
<dbReference type="InterPro" id="IPR001173">
    <property type="entry name" value="Glyco_trans_2-like"/>
</dbReference>
<evidence type="ECO:0000259" key="2">
    <source>
        <dbReference type="Pfam" id="PF00535"/>
    </source>
</evidence>
<dbReference type="PANTHER" id="PTHR22916:SF3">
    <property type="entry name" value="UDP-GLCNAC:BETAGAL BETA-1,3-N-ACETYLGLUCOSAMINYLTRANSFERASE-LIKE PROTEIN 1"/>
    <property type="match status" value="1"/>
</dbReference>